<dbReference type="AlphaFoldDB" id="A0AAU9VU17"/>
<dbReference type="InterPro" id="IPR002110">
    <property type="entry name" value="Ankyrin_rpt"/>
</dbReference>
<organism evidence="4 5">
    <name type="scientific">Pocillopora meandrina</name>
    <dbReference type="NCBI Taxonomy" id="46732"/>
    <lineage>
        <taxon>Eukaryota</taxon>
        <taxon>Metazoa</taxon>
        <taxon>Cnidaria</taxon>
        <taxon>Anthozoa</taxon>
        <taxon>Hexacorallia</taxon>
        <taxon>Scleractinia</taxon>
        <taxon>Astrocoeniina</taxon>
        <taxon>Pocilloporidae</taxon>
        <taxon>Pocillopora</taxon>
    </lineage>
</organism>
<feature type="repeat" description="ANK" evidence="3">
    <location>
        <begin position="549"/>
        <end position="581"/>
    </location>
</feature>
<dbReference type="Gene3D" id="3.40.50.2000">
    <property type="entry name" value="Glycogen Phosphorylase B"/>
    <property type="match status" value="1"/>
</dbReference>
<evidence type="ECO:0000313" key="4">
    <source>
        <dbReference type="EMBL" id="CAH3039524.1"/>
    </source>
</evidence>
<protein>
    <submittedName>
        <fullName evidence="4">Uncharacterized protein</fullName>
    </submittedName>
</protein>
<feature type="repeat" description="ANK" evidence="3">
    <location>
        <begin position="816"/>
        <end position="848"/>
    </location>
</feature>
<evidence type="ECO:0000256" key="3">
    <source>
        <dbReference type="PROSITE-ProRule" id="PRU00023"/>
    </source>
</evidence>
<keyword evidence="5" id="KW-1185">Reference proteome</keyword>
<dbReference type="PANTHER" id="PTHR24198">
    <property type="entry name" value="ANKYRIN REPEAT AND PROTEIN KINASE DOMAIN-CONTAINING PROTEIN"/>
    <property type="match status" value="1"/>
</dbReference>
<dbReference type="Pfam" id="PF20706">
    <property type="entry name" value="GT4-conflict"/>
    <property type="match status" value="1"/>
</dbReference>
<evidence type="ECO:0000313" key="5">
    <source>
        <dbReference type="Proteomes" id="UP001159428"/>
    </source>
</evidence>
<sequence length="974" mass="105382">MSGQLKNNAGERKLRVTLLSSEWKASSNGDLTTINRELAIQMAKHPNVEVSVFLPQFSEEDKKDADSYNVTLIEAAKVPGLKPVLWLASVPKGHAMDCVIGHGVDLGQQIPLIKGNPNYSHCKWIQVVHTAPEEIGMYKSISVGQQMQQTEIELCEMADQVVTIGPKLTAAYQYQLRKQDVFNLTPSIFMEFLDVQQASDERRTFCVLVIESGDSEDFYVKGYDIAAKAIADLKDKSYQLKFASKQRGKEGELADKLLQCGIGRNQLSICSLDEDRETLANLFSMVDVAILPSKTEGFGLSALEAISAGLPVLVSGNSGIAEALEEVSYGSQCIVDSEDPADWASAIKAVHDKKRNVRLEEAKSLRENYLQKFSWEEPCNFLVEKMYNLAFGKKKTWNSEHENGGACSSSGKSHRELFTVTEQEPSVKEIELQGDVIRNRKCRAPNPSNVNTVVKKKREVSEEVSDPVPGPAAVEHGDSLSILEDMNSFADNNTQSIPLPATETSDMKGGVSVETRGWNPLHSATEGGNEVIIETLLSSGLDIDSRGNDGTTPLMVAAAKGEEKTVDLLLSKGADPHLKNFIGRNLLHAAAEGGNTSIVKSMLSRGIDIDSKDDESSVTPLIIAVKENHVEVMKYLLQKGADISLTTGSYERNALHIASQYGSVAAIEMLLSYLRPDSRDGEGNTPLVSAAACGQIEAVNCLLKHGVDPFLRGEHGWSLLHFAAQSGNVIIIETILSKGLDVDSRGETLGLTPLMVAIKSDKLEAAKYLLEKGANESLKTTKREIPILSIASTVGSVAAIEMLLSCGCSIDSRDDGGDTPLMHAARCGNTKVVEYLLAQGANPLLRNTSDLGLLHLAALSDNVLTIKAVLSKNLDINAMCTVLGITPLLFCLTQGKLEAANYLLAEGADENLKSKDGWTVLSAAAISGNVAAIEMLLKRGHNPNSRDGCDKTPLMWAAERGNKAAVEYLLPLTH</sequence>
<dbReference type="PANTHER" id="PTHR24198:SF165">
    <property type="entry name" value="ANKYRIN REPEAT-CONTAINING PROTEIN-RELATED"/>
    <property type="match status" value="1"/>
</dbReference>
<evidence type="ECO:0000256" key="2">
    <source>
        <dbReference type="ARBA" id="ARBA00023043"/>
    </source>
</evidence>
<dbReference type="Pfam" id="PF00023">
    <property type="entry name" value="Ank"/>
    <property type="match status" value="1"/>
</dbReference>
<dbReference type="PROSITE" id="PS50088">
    <property type="entry name" value="ANK_REPEAT"/>
    <property type="match status" value="10"/>
</dbReference>
<accession>A0AAU9VU17</accession>
<feature type="repeat" description="ANK" evidence="3">
    <location>
        <begin position="516"/>
        <end position="548"/>
    </location>
</feature>
<dbReference type="EMBL" id="CALNXJ010000005">
    <property type="protein sequence ID" value="CAH3039524.1"/>
    <property type="molecule type" value="Genomic_DNA"/>
</dbReference>
<dbReference type="SMART" id="SM00248">
    <property type="entry name" value="ANK"/>
    <property type="match status" value="14"/>
</dbReference>
<feature type="repeat" description="ANK" evidence="3">
    <location>
        <begin position="916"/>
        <end position="948"/>
    </location>
</feature>
<feature type="repeat" description="ANK" evidence="3">
    <location>
        <begin position="883"/>
        <end position="915"/>
    </location>
</feature>
<name>A0AAU9VU17_9CNID</name>
<gene>
    <name evidence="4" type="ORF">PMEA_00026181</name>
</gene>
<dbReference type="SUPFAM" id="SSF53756">
    <property type="entry name" value="UDP-Glycosyltransferase/glycogen phosphorylase"/>
    <property type="match status" value="1"/>
</dbReference>
<feature type="repeat" description="ANK" evidence="3">
    <location>
        <begin position="616"/>
        <end position="648"/>
    </location>
</feature>
<dbReference type="Pfam" id="PF12796">
    <property type="entry name" value="Ank_2"/>
    <property type="match status" value="5"/>
</dbReference>
<keyword evidence="2 3" id="KW-0040">ANK repeat</keyword>
<feature type="repeat" description="ANK" evidence="3">
    <location>
        <begin position="682"/>
        <end position="714"/>
    </location>
</feature>
<dbReference type="Gene3D" id="1.25.40.20">
    <property type="entry name" value="Ankyrin repeat-containing domain"/>
    <property type="match status" value="4"/>
</dbReference>
<dbReference type="CDD" id="cd03801">
    <property type="entry name" value="GT4_PimA-like"/>
    <property type="match status" value="1"/>
</dbReference>
<reference evidence="4 5" key="1">
    <citation type="submission" date="2022-05" db="EMBL/GenBank/DDBJ databases">
        <authorList>
            <consortium name="Genoscope - CEA"/>
            <person name="William W."/>
        </authorList>
    </citation>
    <scope>NUCLEOTIDE SEQUENCE [LARGE SCALE GENOMIC DNA]</scope>
</reference>
<feature type="repeat" description="ANK" evidence="3">
    <location>
        <begin position="582"/>
        <end position="614"/>
    </location>
</feature>
<feature type="repeat" description="ANK" evidence="3">
    <location>
        <begin position="715"/>
        <end position="747"/>
    </location>
</feature>
<dbReference type="InterPro" id="IPR036770">
    <property type="entry name" value="Ankyrin_rpt-contain_sf"/>
</dbReference>
<dbReference type="Proteomes" id="UP001159428">
    <property type="component" value="Unassembled WGS sequence"/>
</dbReference>
<feature type="repeat" description="ANK" evidence="3">
    <location>
        <begin position="749"/>
        <end position="781"/>
    </location>
</feature>
<dbReference type="SUPFAM" id="SSF48403">
    <property type="entry name" value="Ankyrin repeat"/>
    <property type="match status" value="2"/>
</dbReference>
<comment type="caution">
    <text evidence="4">The sequence shown here is derived from an EMBL/GenBank/DDBJ whole genome shotgun (WGS) entry which is preliminary data.</text>
</comment>
<keyword evidence="1" id="KW-0677">Repeat</keyword>
<proteinExistence type="predicted"/>
<dbReference type="PROSITE" id="PS50297">
    <property type="entry name" value="ANK_REP_REGION"/>
    <property type="match status" value="10"/>
</dbReference>
<evidence type="ECO:0000256" key="1">
    <source>
        <dbReference type="ARBA" id="ARBA00022737"/>
    </source>
</evidence>